<dbReference type="PIRSF" id="PIRSF000345">
    <property type="entry name" value="OLE1"/>
    <property type="match status" value="1"/>
</dbReference>
<comment type="function">
    <text evidence="14">Stearoyl-CoA desaturase that utilizes O(2) and electrons from reduced cytochrome b5 to introduce the first double bond into saturated fatty acyl-CoA substrates.</text>
</comment>
<feature type="domain" description="Cytochrome b5 heme-binding" evidence="16">
    <location>
        <begin position="360"/>
        <end position="428"/>
    </location>
</feature>
<dbReference type="GO" id="GO:0006636">
    <property type="term" value="P:unsaturated fatty acid biosynthetic process"/>
    <property type="evidence" value="ECO:0007669"/>
    <property type="project" value="UniProtKB-UniRule"/>
</dbReference>
<keyword evidence="7 14" id="KW-0276">Fatty acid metabolism</keyword>
<keyword evidence="10 14" id="KW-0408">Iron</keyword>
<feature type="transmembrane region" description="Helical" evidence="15">
    <location>
        <begin position="21"/>
        <end position="42"/>
    </location>
</feature>
<dbReference type="GO" id="GO:0005789">
    <property type="term" value="C:endoplasmic reticulum membrane"/>
    <property type="evidence" value="ECO:0007669"/>
    <property type="project" value="TreeGrafter"/>
</dbReference>
<dbReference type="CDD" id="cd03505">
    <property type="entry name" value="Delta9-FADS-like"/>
    <property type="match status" value="1"/>
</dbReference>
<dbReference type="EC" id="1.14.19.1" evidence="14"/>
<evidence type="ECO:0000256" key="11">
    <source>
        <dbReference type="ARBA" id="ARBA00023098"/>
    </source>
</evidence>
<evidence type="ECO:0000313" key="18">
    <source>
        <dbReference type="Proteomes" id="UP000613580"/>
    </source>
</evidence>
<dbReference type="InterPro" id="IPR015876">
    <property type="entry name" value="Acyl-CoA_DS"/>
</dbReference>
<comment type="caution">
    <text evidence="17">The sequence shown here is derived from an EMBL/GenBank/DDBJ whole genome shotgun (WGS) entry which is preliminary data.</text>
</comment>
<dbReference type="InterPro" id="IPR018506">
    <property type="entry name" value="Cyt_B5_heme-BS"/>
</dbReference>
<evidence type="ECO:0000256" key="4">
    <source>
        <dbReference type="ARBA" id="ARBA00022617"/>
    </source>
</evidence>
<dbReference type="PANTHER" id="PTHR11351:SF31">
    <property type="entry name" value="DESATURASE 1, ISOFORM A-RELATED"/>
    <property type="match status" value="1"/>
</dbReference>
<organism evidence="17 18">
    <name type="scientific">Mycena chlorophos</name>
    <name type="common">Agaric fungus</name>
    <name type="synonym">Agaricus chlorophos</name>
    <dbReference type="NCBI Taxonomy" id="658473"/>
    <lineage>
        <taxon>Eukaryota</taxon>
        <taxon>Fungi</taxon>
        <taxon>Dikarya</taxon>
        <taxon>Basidiomycota</taxon>
        <taxon>Agaricomycotina</taxon>
        <taxon>Agaricomycetes</taxon>
        <taxon>Agaricomycetidae</taxon>
        <taxon>Agaricales</taxon>
        <taxon>Marasmiineae</taxon>
        <taxon>Mycenaceae</taxon>
        <taxon>Mycena</taxon>
    </lineage>
</organism>
<keyword evidence="6 14" id="KW-0479">Metal-binding</keyword>
<comment type="cofactor">
    <cofactor evidence="14">
        <name>Fe(2+)</name>
        <dbReference type="ChEBI" id="CHEBI:29033"/>
    </cofactor>
    <text evidence="14">Expected to bind 2 Fe(2+) ions per subunit.</text>
</comment>
<comment type="similarity">
    <text evidence="2 14">Belongs to the fatty acid desaturase type 1 family.</text>
</comment>
<dbReference type="Gene3D" id="3.10.120.10">
    <property type="entry name" value="Cytochrome b5-like heme/steroid binding domain"/>
    <property type="match status" value="1"/>
</dbReference>
<evidence type="ECO:0000313" key="17">
    <source>
        <dbReference type="EMBL" id="KAF7313839.1"/>
    </source>
</evidence>
<dbReference type="InterPro" id="IPR009160">
    <property type="entry name" value="Acyl-CoA_deSatase_haem/ster-bd"/>
</dbReference>
<protein>
    <recommendedName>
        <fullName evidence="14">Acyl-CoA desaturase</fullName>
        <ecNumber evidence="14">1.14.19.1</ecNumber>
    </recommendedName>
</protein>
<evidence type="ECO:0000256" key="3">
    <source>
        <dbReference type="ARBA" id="ARBA00022516"/>
    </source>
</evidence>
<dbReference type="PROSITE" id="PS00476">
    <property type="entry name" value="FATTY_ACID_DESATUR_1"/>
    <property type="match status" value="1"/>
</dbReference>
<keyword evidence="11 14" id="KW-0443">Lipid metabolism</keyword>
<dbReference type="OrthoDB" id="10260134at2759"/>
<dbReference type="SMART" id="SM01117">
    <property type="entry name" value="Cyt-b5"/>
    <property type="match status" value="1"/>
</dbReference>
<dbReference type="Pfam" id="PF00487">
    <property type="entry name" value="FA_desaturase"/>
    <property type="match status" value="1"/>
</dbReference>
<keyword evidence="18" id="KW-1185">Reference proteome</keyword>
<dbReference type="PANTHER" id="PTHR11351">
    <property type="entry name" value="ACYL-COA DESATURASE"/>
    <property type="match status" value="1"/>
</dbReference>
<dbReference type="EMBL" id="JACAZE010000006">
    <property type="protein sequence ID" value="KAF7313839.1"/>
    <property type="molecule type" value="Genomic_DNA"/>
</dbReference>
<keyword evidence="5 15" id="KW-0812">Transmembrane</keyword>
<feature type="transmembrane region" description="Helical" evidence="15">
    <location>
        <begin position="182"/>
        <end position="201"/>
    </location>
</feature>
<comment type="catalytic activity">
    <reaction evidence="14">
        <text>octadecanoyl-CoA + 2 Fe(II)-[cytochrome b5] + O2 + 2 H(+) = (9Z)-octadecenoyl-CoA + 2 Fe(III)-[cytochrome b5] + 2 H2O</text>
        <dbReference type="Rhea" id="RHEA:19721"/>
        <dbReference type="Rhea" id="RHEA-COMP:10438"/>
        <dbReference type="Rhea" id="RHEA-COMP:10439"/>
        <dbReference type="ChEBI" id="CHEBI:15377"/>
        <dbReference type="ChEBI" id="CHEBI:15378"/>
        <dbReference type="ChEBI" id="CHEBI:15379"/>
        <dbReference type="ChEBI" id="CHEBI:29033"/>
        <dbReference type="ChEBI" id="CHEBI:29034"/>
        <dbReference type="ChEBI" id="CHEBI:57387"/>
        <dbReference type="ChEBI" id="CHEBI:57394"/>
        <dbReference type="EC" id="1.14.19.1"/>
    </reaction>
</comment>
<reference evidence="17" key="1">
    <citation type="submission" date="2020-05" db="EMBL/GenBank/DDBJ databases">
        <title>Mycena genomes resolve the evolution of fungal bioluminescence.</title>
        <authorList>
            <person name="Tsai I.J."/>
        </authorList>
    </citation>
    <scope>NUCLEOTIDE SEQUENCE</scope>
    <source>
        <strain evidence="17">110903Hualien_Pintung</strain>
    </source>
</reference>
<accession>A0A8H6WIT1</accession>
<dbReference type="PROSITE" id="PS50255">
    <property type="entry name" value="CYTOCHROME_B5_2"/>
    <property type="match status" value="1"/>
</dbReference>
<dbReference type="Proteomes" id="UP000613580">
    <property type="component" value="Unassembled WGS sequence"/>
</dbReference>
<evidence type="ECO:0000256" key="10">
    <source>
        <dbReference type="ARBA" id="ARBA00023004"/>
    </source>
</evidence>
<comment type="subcellular location">
    <subcellularLocation>
        <location evidence="1">Membrane</location>
        <topology evidence="1">Multi-pass membrane protein</topology>
    </subcellularLocation>
</comment>
<name>A0A8H6WIT1_MYCCL</name>
<evidence type="ECO:0000256" key="8">
    <source>
        <dbReference type="ARBA" id="ARBA00022989"/>
    </source>
</evidence>
<keyword evidence="14" id="KW-0813">Transport</keyword>
<evidence type="ECO:0000256" key="14">
    <source>
        <dbReference type="PIRNR" id="PIRNR000345"/>
    </source>
</evidence>
<dbReference type="GO" id="GO:0020037">
    <property type="term" value="F:heme binding"/>
    <property type="evidence" value="ECO:0007669"/>
    <property type="project" value="InterPro"/>
</dbReference>
<dbReference type="InterPro" id="IPR001522">
    <property type="entry name" value="FADS-1_CS"/>
</dbReference>
<sequence>MTSASSKDRPSRGFPKILGVRWFNVAVLAAAPALWIFGLFFVPLTRKTLVFACAYYLFSMFGITAGAYAFSLLPASRFLIASRCTGFHRLWAHRSYNATLPLRVFLILGGTSAVQGSCYWWGRGHRSHHRWTDTDSDPYDSSRGLLWTHVGWLLFKTTLRTGHSEASDLAKDPLVMWNHRNYFSLVALFGLVVPAVIPALWGDFWGGLCYSAGARLAVAHHCTFAINSIAHYLGETPYDDELSPRDHVLSGKFTALYSVRDLIVLFAAILTMGEGYHNFHHQFPTDYRNAIGFWQYDPTKWFIATCKMLGLASNLRAFPSNEISKGALTMKLKDAKQLQDAIRWPPTRETLPVLSWAEVHEAATKKPLIVVSGFVHDVSGFINEHPGGPTLLTSNSGKDMSAAFFGGVYKHSNAAHNMMSMMRVAVVVEAGELSDDRTIPPSQRLFVAARSCDAAGR</sequence>
<proteinExistence type="inferred from homology"/>
<dbReference type="PROSITE" id="PS00191">
    <property type="entry name" value="CYTOCHROME_B5_1"/>
    <property type="match status" value="1"/>
</dbReference>
<keyword evidence="4 14" id="KW-0349">Heme</keyword>
<evidence type="ECO:0000259" key="16">
    <source>
        <dbReference type="PROSITE" id="PS50255"/>
    </source>
</evidence>
<evidence type="ECO:0000256" key="9">
    <source>
        <dbReference type="ARBA" id="ARBA00023002"/>
    </source>
</evidence>
<evidence type="ECO:0000256" key="6">
    <source>
        <dbReference type="ARBA" id="ARBA00022723"/>
    </source>
</evidence>
<keyword evidence="9 14" id="KW-0560">Oxidoreductase</keyword>
<keyword evidence="3 14" id="KW-0444">Lipid biosynthesis</keyword>
<dbReference type="SUPFAM" id="SSF55856">
    <property type="entry name" value="Cytochrome b5-like heme/steroid binding domain"/>
    <property type="match status" value="1"/>
</dbReference>
<evidence type="ECO:0000256" key="7">
    <source>
        <dbReference type="ARBA" id="ARBA00022832"/>
    </source>
</evidence>
<keyword evidence="12 15" id="KW-0472">Membrane</keyword>
<keyword evidence="13 14" id="KW-0275">Fatty acid biosynthesis</keyword>
<dbReference type="InterPro" id="IPR001199">
    <property type="entry name" value="Cyt_B5-like_heme/steroid-bd"/>
</dbReference>
<dbReference type="Pfam" id="PF00173">
    <property type="entry name" value="Cyt-b5"/>
    <property type="match status" value="1"/>
</dbReference>
<dbReference type="InterPro" id="IPR036400">
    <property type="entry name" value="Cyt_B5-like_heme/steroid_sf"/>
</dbReference>
<dbReference type="AlphaFoldDB" id="A0A8H6WIT1"/>
<evidence type="ECO:0000256" key="15">
    <source>
        <dbReference type="SAM" id="Phobius"/>
    </source>
</evidence>
<evidence type="ECO:0000256" key="12">
    <source>
        <dbReference type="ARBA" id="ARBA00023136"/>
    </source>
</evidence>
<keyword evidence="8 15" id="KW-1133">Transmembrane helix</keyword>
<feature type="transmembrane region" description="Helical" evidence="15">
    <location>
        <begin position="100"/>
        <end position="122"/>
    </location>
</feature>
<dbReference type="GO" id="GO:0004768">
    <property type="term" value="F:stearoyl-CoA 9-desaturase activity"/>
    <property type="evidence" value="ECO:0007669"/>
    <property type="project" value="UniProtKB-UniRule"/>
</dbReference>
<gene>
    <name evidence="17" type="ORF">HMN09_00541400</name>
</gene>
<evidence type="ECO:0000256" key="2">
    <source>
        <dbReference type="ARBA" id="ARBA00009295"/>
    </source>
</evidence>
<evidence type="ECO:0000256" key="5">
    <source>
        <dbReference type="ARBA" id="ARBA00022692"/>
    </source>
</evidence>
<evidence type="ECO:0000256" key="13">
    <source>
        <dbReference type="ARBA" id="ARBA00023160"/>
    </source>
</evidence>
<dbReference type="InterPro" id="IPR005804">
    <property type="entry name" value="FA_desaturase_dom"/>
</dbReference>
<feature type="transmembrane region" description="Helical" evidence="15">
    <location>
        <begin position="54"/>
        <end position="80"/>
    </location>
</feature>
<evidence type="ECO:0000256" key="1">
    <source>
        <dbReference type="ARBA" id="ARBA00004141"/>
    </source>
</evidence>
<dbReference type="GO" id="GO:0005506">
    <property type="term" value="F:iron ion binding"/>
    <property type="evidence" value="ECO:0007669"/>
    <property type="project" value="TreeGrafter"/>
</dbReference>
<keyword evidence="14" id="KW-0249">Electron transport</keyword>